<name>A0A2P5SWD1_9GAMM</name>
<evidence type="ECO:0000256" key="3">
    <source>
        <dbReference type="ARBA" id="ARBA00022840"/>
    </source>
</evidence>
<dbReference type="Pfam" id="PF03099">
    <property type="entry name" value="BPL_LplA_LipB"/>
    <property type="match status" value="1"/>
</dbReference>
<sequence length="323" mass="37367">MFSIPLRLIDILSNGEFYSKQNLSKILHTSESDIVNNIKILRDWGLDIYSNTEEYYSLSRSLELLDEKKIKSKLGKNTVLCIPVVDSTNQYLLNCIDNLKSGDICITEHQRFGRGRNGKHWFSPFGFNLYMSMYWQLKCIHNNISALSLVISILVAETLRMSGVKNINTKWPNDIYFYERKLAGILIEINNNKKKTCNYIDIVIGIGINIKMSNKFNKNKYLKNYSNWISLSEMNYNINRNDLIVNLTTNFRKYLIIFEQEGFTPFISRWKNLDYLVNRSVNLIIGNNIINGIARGIDYTGALILENKGEFTSWSIGETSLVT</sequence>
<accession>A0A2P5SWD1</accession>
<proteinExistence type="predicted"/>
<dbReference type="SUPFAM" id="SSF55681">
    <property type="entry name" value="Class II aaRS and biotin synthetases"/>
    <property type="match status" value="1"/>
</dbReference>
<dbReference type="InterPro" id="IPR003142">
    <property type="entry name" value="BPL_C"/>
</dbReference>
<dbReference type="AlphaFoldDB" id="A0A2P5SWD1"/>
<comment type="caution">
    <text evidence="8">The sequence shown here is derived from an EMBL/GenBank/DDBJ whole genome shotgun (WGS) entry which is preliminary data.</text>
</comment>
<dbReference type="InterPro" id="IPR004143">
    <property type="entry name" value="BPL_LPL_catalytic"/>
</dbReference>
<keyword evidence="2" id="KW-0547">Nucleotide-binding</keyword>
<dbReference type="GO" id="GO:0005737">
    <property type="term" value="C:cytoplasm"/>
    <property type="evidence" value="ECO:0007669"/>
    <property type="project" value="TreeGrafter"/>
</dbReference>
<protein>
    <recommendedName>
        <fullName evidence="5">biotin--[biotin carboxyl-carrier protein] ligase</fullName>
        <ecNumber evidence="5">6.3.4.15</ecNumber>
    </recommendedName>
</protein>
<dbReference type="NCBIfam" id="TIGR00121">
    <property type="entry name" value="birA_ligase"/>
    <property type="match status" value="1"/>
</dbReference>
<dbReference type="RefSeq" id="WP_136129806.1">
    <property type="nucleotide sequence ID" value="NZ_PDKU01000001.1"/>
</dbReference>
<dbReference type="Proteomes" id="UP000296144">
    <property type="component" value="Unassembled WGS sequence"/>
</dbReference>
<dbReference type="InterPro" id="IPR004408">
    <property type="entry name" value="Biotin_CoA_COase_ligase"/>
</dbReference>
<dbReference type="Gene3D" id="3.30.930.10">
    <property type="entry name" value="Bira Bifunctional Protein, Domain 2"/>
    <property type="match status" value="1"/>
</dbReference>
<evidence type="ECO:0000259" key="7">
    <source>
        <dbReference type="PROSITE" id="PS51733"/>
    </source>
</evidence>
<dbReference type="CDD" id="cd16442">
    <property type="entry name" value="BPL"/>
    <property type="match status" value="1"/>
</dbReference>
<organism evidence="8 9">
    <name type="scientific">Candidatus Pantoea edessiphila</name>
    <dbReference type="NCBI Taxonomy" id="2044610"/>
    <lineage>
        <taxon>Bacteria</taxon>
        <taxon>Pseudomonadati</taxon>
        <taxon>Pseudomonadota</taxon>
        <taxon>Gammaproteobacteria</taxon>
        <taxon>Enterobacterales</taxon>
        <taxon>Erwiniaceae</taxon>
        <taxon>Pantoea</taxon>
    </lineage>
</organism>
<dbReference type="PANTHER" id="PTHR12835:SF5">
    <property type="entry name" value="BIOTIN--PROTEIN LIGASE"/>
    <property type="match status" value="1"/>
</dbReference>
<dbReference type="GO" id="GO:0004077">
    <property type="term" value="F:biotin--[biotin carboxyl-carrier protein] ligase activity"/>
    <property type="evidence" value="ECO:0007669"/>
    <property type="project" value="UniProtKB-EC"/>
</dbReference>
<dbReference type="InterPro" id="IPR045864">
    <property type="entry name" value="aa-tRNA-synth_II/BPL/LPL"/>
</dbReference>
<keyword evidence="9" id="KW-1185">Reference proteome</keyword>
<evidence type="ECO:0000256" key="5">
    <source>
        <dbReference type="ARBA" id="ARBA00024227"/>
    </source>
</evidence>
<dbReference type="Pfam" id="PF02237">
    <property type="entry name" value="BPL_C"/>
    <property type="match status" value="1"/>
</dbReference>
<evidence type="ECO:0000256" key="1">
    <source>
        <dbReference type="ARBA" id="ARBA00022598"/>
    </source>
</evidence>
<dbReference type="EC" id="6.3.4.15" evidence="5"/>
<feature type="domain" description="BPL/LPL catalytic" evidence="7">
    <location>
        <begin position="65"/>
        <end position="259"/>
    </location>
</feature>
<evidence type="ECO:0000256" key="4">
    <source>
        <dbReference type="ARBA" id="ARBA00023267"/>
    </source>
</evidence>
<evidence type="ECO:0000313" key="8">
    <source>
        <dbReference type="EMBL" id="PPI86645.1"/>
    </source>
</evidence>
<dbReference type="PROSITE" id="PS51733">
    <property type="entry name" value="BPL_LPL_CATALYTIC"/>
    <property type="match status" value="1"/>
</dbReference>
<dbReference type="InterPro" id="IPR008988">
    <property type="entry name" value="Transcriptional_repressor_C"/>
</dbReference>
<dbReference type="GO" id="GO:0005524">
    <property type="term" value="F:ATP binding"/>
    <property type="evidence" value="ECO:0007669"/>
    <property type="project" value="UniProtKB-KW"/>
</dbReference>
<dbReference type="Gene3D" id="2.30.30.100">
    <property type="match status" value="1"/>
</dbReference>
<dbReference type="PANTHER" id="PTHR12835">
    <property type="entry name" value="BIOTIN PROTEIN LIGASE"/>
    <property type="match status" value="1"/>
</dbReference>
<comment type="catalytic activity">
    <reaction evidence="6">
        <text>biotin + L-lysyl-[protein] + ATP = N(6)-biotinyl-L-lysyl-[protein] + AMP + diphosphate + H(+)</text>
        <dbReference type="Rhea" id="RHEA:11756"/>
        <dbReference type="Rhea" id="RHEA-COMP:9752"/>
        <dbReference type="Rhea" id="RHEA-COMP:10505"/>
        <dbReference type="ChEBI" id="CHEBI:15378"/>
        <dbReference type="ChEBI" id="CHEBI:29969"/>
        <dbReference type="ChEBI" id="CHEBI:30616"/>
        <dbReference type="ChEBI" id="CHEBI:33019"/>
        <dbReference type="ChEBI" id="CHEBI:57586"/>
        <dbReference type="ChEBI" id="CHEBI:83144"/>
        <dbReference type="ChEBI" id="CHEBI:456215"/>
        <dbReference type="EC" id="6.3.4.15"/>
    </reaction>
</comment>
<dbReference type="EMBL" id="PDKU01000001">
    <property type="protein sequence ID" value="PPI86645.1"/>
    <property type="molecule type" value="Genomic_DNA"/>
</dbReference>
<dbReference type="Gene3D" id="1.10.10.10">
    <property type="entry name" value="Winged helix-like DNA-binding domain superfamily/Winged helix DNA-binding domain"/>
    <property type="match status" value="1"/>
</dbReference>
<gene>
    <name evidence="8" type="ORF">CRV10_00015</name>
</gene>
<dbReference type="SUPFAM" id="SSF46785">
    <property type="entry name" value="Winged helix' DNA-binding domain"/>
    <property type="match status" value="1"/>
</dbReference>
<reference evidence="8 9" key="1">
    <citation type="journal article" date="2018" name="Genome Biol. Evol.">
        <title>Cladogenesis and Genomic Streamlining in Extracellular Endosymbionts of Tropical Stink Bugs.</title>
        <authorList>
            <person name="Otero-Bravo A."/>
            <person name="Goffredi S."/>
            <person name="Sabree Z.L."/>
        </authorList>
    </citation>
    <scope>NUCLEOTIDE SEQUENCE [LARGE SCALE GENOMIC DNA]</scope>
    <source>
        <strain evidence="8 9">SoEL</strain>
    </source>
</reference>
<evidence type="ECO:0000256" key="2">
    <source>
        <dbReference type="ARBA" id="ARBA00022741"/>
    </source>
</evidence>
<evidence type="ECO:0000256" key="6">
    <source>
        <dbReference type="ARBA" id="ARBA00047846"/>
    </source>
</evidence>
<evidence type="ECO:0000313" key="9">
    <source>
        <dbReference type="Proteomes" id="UP000296144"/>
    </source>
</evidence>
<dbReference type="OrthoDB" id="9807064at2"/>
<dbReference type="InterPro" id="IPR036388">
    <property type="entry name" value="WH-like_DNA-bd_sf"/>
</dbReference>
<keyword evidence="3" id="KW-0067">ATP-binding</keyword>
<keyword evidence="4" id="KW-0092">Biotin</keyword>
<dbReference type="NCBIfam" id="NF008847">
    <property type="entry name" value="PRK11886.1-2"/>
    <property type="match status" value="1"/>
</dbReference>
<dbReference type="InterPro" id="IPR036390">
    <property type="entry name" value="WH_DNA-bd_sf"/>
</dbReference>
<dbReference type="SUPFAM" id="SSF50037">
    <property type="entry name" value="C-terminal domain of transcriptional repressors"/>
    <property type="match status" value="1"/>
</dbReference>
<keyword evidence="1 8" id="KW-0436">Ligase</keyword>